<comment type="catalytic activity">
    <reaction evidence="18 19">
        <text>UDP-N-acetyl-alpha-D-muramate + NADP(+) = UDP-N-acetyl-3-O-(1-carboxyvinyl)-alpha-D-glucosamine + NADPH + H(+)</text>
        <dbReference type="Rhea" id="RHEA:12248"/>
        <dbReference type="ChEBI" id="CHEBI:15378"/>
        <dbReference type="ChEBI" id="CHEBI:57783"/>
        <dbReference type="ChEBI" id="CHEBI:58349"/>
        <dbReference type="ChEBI" id="CHEBI:68483"/>
        <dbReference type="ChEBI" id="CHEBI:70757"/>
        <dbReference type="EC" id="1.3.1.98"/>
    </reaction>
</comment>
<dbReference type="EC" id="1.3.1.98" evidence="5 19"/>
<feature type="active site" evidence="19">
    <location>
        <position position="337"/>
    </location>
</feature>
<organism evidence="21 22">
    <name type="scientific">Xylanibacter rodentium</name>
    <dbReference type="NCBI Taxonomy" id="2736289"/>
    <lineage>
        <taxon>Bacteria</taxon>
        <taxon>Pseudomonadati</taxon>
        <taxon>Bacteroidota</taxon>
        <taxon>Bacteroidia</taxon>
        <taxon>Bacteroidales</taxon>
        <taxon>Prevotellaceae</taxon>
        <taxon>Xylanibacter</taxon>
    </lineage>
</organism>
<keyword evidence="15 19" id="KW-0131">Cell cycle</keyword>
<dbReference type="HAMAP" id="MF_00037">
    <property type="entry name" value="MurB"/>
    <property type="match status" value="1"/>
</dbReference>
<evidence type="ECO:0000256" key="12">
    <source>
        <dbReference type="ARBA" id="ARBA00022960"/>
    </source>
</evidence>
<dbReference type="InterPro" id="IPR016167">
    <property type="entry name" value="FAD-bd_PCMH_sub1"/>
</dbReference>
<evidence type="ECO:0000256" key="16">
    <source>
        <dbReference type="ARBA" id="ARBA00023316"/>
    </source>
</evidence>
<dbReference type="EMBL" id="JABKKE010000001">
    <property type="protein sequence ID" value="NPE13013.1"/>
    <property type="molecule type" value="Genomic_DNA"/>
</dbReference>
<dbReference type="PANTHER" id="PTHR21071:SF4">
    <property type="entry name" value="UDP-N-ACETYLENOLPYRUVOYLGLUCOSAMINE REDUCTASE"/>
    <property type="match status" value="1"/>
</dbReference>
<dbReference type="PANTHER" id="PTHR21071">
    <property type="entry name" value="UDP-N-ACETYLENOLPYRUVOYLGLUCOSAMINE REDUCTASE"/>
    <property type="match status" value="1"/>
</dbReference>
<dbReference type="RefSeq" id="WP_172173951.1">
    <property type="nucleotide sequence ID" value="NZ_CASGIA010000003.1"/>
</dbReference>
<keyword evidence="13 19" id="KW-0573">Peptidoglycan synthesis</keyword>
<evidence type="ECO:0000256" key="6">
    <source>
        <dbReference type="ARBA" id="ARBA00015188"/>
    </source>
</evidence>
<dbReference type="Gene3D" id="3.30.43.10">
    <property type="entry name" value="Uridine Diphospho-n-acetylenolpyruvylglucosamine Reductase, domain 2"/>
    <property type="match status" value="1"/>
</dbReference>
<evidence type="ECO:0000256" key="3">
    <source>
        <dbReference type="ARBA" id="ARBA00004496"/>
    </source>
</evidence>
<protein>
    <recommendedName>
        <fullName evidence="6 19">UDP-N-acetylenolpyruvoylglucosamine reductase</fullName>
        <ecNumber evidence="5 19">1.3.1.98</ecNumber>
    </recommendedName>
    <alternativeName>
        <fullName evidence="17 19">UDP-N-acetylmuramate dehydrogenase</fullName>
    </alternativeName>
</protein>
<feature type="active site" description="Proton donor" evidence="19">
    <location>
        <position position="239"/>
    </location>
</feature>
<dbReference type="NCBIfam" id="NF010478">
    <property type="entry name" value="PRK13903.1"/>
    <property type="match status" value="1"/>
</dbReference>
<evidence type="ECO:0000256" key="9">
    <source>
        <dbReference type="ARBA" id="ARBA00022630"/>
    </source>
</evidence>
<dbReference type="Pfam" id="PF01565">
    <property type="entry name" value="FAD_binding_4"/>
    <property type="match status" value="1"/>
</dbReference>
<dbReference type="PROSITE" id="PS51387">
    <property type="entry name" value="FAD_PCMH"/>
    <property type="match status" value="1"/>
</dbReference>
<evidence type="ECO:0000256" key="7">
    <source>
        <dbReference type="ARBA" id="ARBA00022490"/>
    </source>
</evidence>
<dbReference type="Proteomes" id="UP001193734">
    <property type="component" value="Unassembled WGS sequence"/>
</dbReference>
<dbReference type="GO" id="GO:0008762">
    <property type="term" value="F:UDP-N-acetylmuramate dehydrogenase activity"/>
    <property type="evidence" value="ECO:0007669"/>
    <property type="project" value="UniProtKB-EC"/>
</dbReference>
<comment type="caution">
    <text evidence="21">The sequence shown here is derived from an EMBL/GenBank/DDBJ whole genome shotgun (WGS) entry which is preliminary data.</text>
</comment>
<comment type="pathway">
    <text evidence="4 19">Cell wall biogenesis; peptidoglycan biosynthesis.</text>
</comment>
<dbReference type="NCBIfam" id="TIGR00179">
    <property type="entry name" value="murB"/>
    <property type="match status" value="1"/>
</dbReference>
<reference evidence="21 22" key="1">
    <citation type="submission" date="2020-05" db="EMBL/GenBank/DDBJ databases">
        <title>Distinct polysaccharide utilization as determinants for interspecies competition between intestinal Prevotella spp.</title>
        <authorList>
            <person name="Galvez E.J.C."/>
            <person name="Iljazovic A."/>
            <person name="Strowig T."/>
        </authorList>
    </citation>
    <scope>NUCLEOTIDE SEQUENCE [LARGE SCALE GENOMIC DNA]</scope>
    <source>
        <strain evidence="21 22">PROD</strain>
    </source>
</reference>
<keyword evidence="11 19" id="KW-0521">NADP</keyword>
<dbReference type="SUPFAM" id="SSF56194">
    <property type="entry name" value="Uridine diphospho-N-Acetylenolpyruvylglucosamine reductase, MurB, C-terminal domain"/>
    <property type="match status" value="1"/>
</dbReference>
<accession>A0ABX2ASS8</accession>
<evidence type="ECO:0000256" key="8">
    <source>
        <dbReference type="ARBA" id="ARBA00022618"/>
    </source>
</evidence>
<dbReference type="GeneID" id="82156427"/>
<comment type="cofactor">
    <cofactor evidence="1 19">
        <name>FAD</name>
        <dbReference type="ChEBI" id="CHEBI:57692"/>
    </cofactor>
</comment>
<keyword evidence="8 19" id="KW-0132">Cell division</keyword>
<evidence type="ECO:0000256" key="10">
    <source>
        <dbReference type="ARBA" id="ARBA00022827"/>
    </source>
</evidence>
<evidence type="ECO:0000259" key="20">
    <source>
        <dbReference type="PROSITE" id="PS51387"/>
    </source>
</evidence>
<keyword evidence="9 19" id="KW-0285">Flavoprotein</keyword>
<evidence type="ECO:0000256" key="4">
    <source>
        <dbReference type="ARBA" id="ARBA00004752"/>
    </source>
</evidence>
<comment type="subcellular location">
    <subcellularLocation>
        <location evidence="3 19">Cytoplasm</location>
    </subcellularLocation>
</comment>
<keyword evidence="10 19" id="KW-0274">FAD</keyword>
<evidence type="ECO:0000256" key="17">
    <source>
        <dbReference type="ARBA" id="ARBA00031026"/>
    </source>
</evidence>
<evidence type="ECO:0000256" key="1">
    <source>
        <dbReference type="ARBA" id="ARBA00001974"/>
    </source>
</evidence>
<keyword evidence="16 19" id="KW-0961">Cell wall biogenesis/degradation</keyword>
<keyword evidence="7 19" id="KW-0963">Cytoplasm</keyword>
<dbReference type="SUPFAM" id="SSF56176">
    <property type="entry name" value="FAD-binding/transporter-associated domain-like"/>
    <property type="match status" value="1"/>
</dbReference>
<comment type="function">
    <text evidence="2 19">Cell wall formation.</text>
</comment>
<evidence type="ECO:0000256" key="11">
    <source>
        <dbReference type="ARBA" id="ARBA00022857"/>
    </source>
</evidence>
<evidence type="ECO:0000256" key="2">
    <source>
        <dbReference type="ARBA" id="ARBA00003921"/>
    </source>
</evidence>
<proteinExistence type="inferred from homology"/>
<dbReference type="Pfam" id="PF02873">
    <property type="entry name" value="MurB_C"/>
    <property type="match status" value="1"/>
</dbReference>
<name>A0ABX2ASS8_9BACT</name>
<evidence type="ECO:0000313" key="22">
    <source>
        <dbReference type="Proteomes" id="UP001193734"/>
    </source>
</evidence>
<evidence type="ECO:0000256" key="18">
    <source>
        <dbReference type="ARBA" id="ARBA00048914"/>
    </source>
</evidence>
<dbReference type="InterPro" id="IPR016166">
    <property type="entry name" value="FAD-bd_PCMH"/>
</dbReference>
<keyword evidence="14 19" id="KW-0560">Oxidoreductase</keyword>
<keyword evidence="22" id="KW-1185">Reference proteome</keyword>
<feature type="domain" description="FAD-binding PCMH-type" evidence="20">
    <location>
        <begin position="17"/>
        <end position="189"/>
    </location>
</feature>
<dbReference type="NCBIfam" id="NF000755">
    <property type="entry name" value="PRK00046.1"/>
    <property type="match status" value="1"/>
</dbReference>
<evidence type="ECO:0000256" key="13">
    <source>
        <dbReference type="ARBA" id="ARBA00022984"/>
    </source>
</evidence>
<dbReference type="InterPro" id="IPR036635">
    <property type="entry name" value="MurB_C_sf"/>
</dbReference>
<keyword evidence="12 19" id="KW-0133">Cell shape</keyword>
<evidence type="ECO:0000313" key="21">
    <source>
        <dbReference type="EMBL" id="NPE13013.1"/>
    </source>
</evidence>
<evidence type="ECO:0000256" key="19">
    <source>
        <dbReference type="HAMAP-Rule" id="MF_00037"/>
    </source>
</evidence>
<comment type="similarity">
    <text evidence="19">Belongs to the MurB family.</text>
</comment>
<dbReference type="InterPro" id="IPR036318">
    <property type="entry name" value="FAD-bd_PCMH-like_sf"/>
</dbReference>
<evidence type="ECO:0000256" key="14">
    <source>
        <dbReference type="ARBA" id="ARBA00023002"/>
    </source>
</evidence>
<gene>
    <name evidence="19 21" type="primary">murB</name>
    <name evidence="21" type="ORF">HPS55_01485</name>
</gene>
<sequence>MKDVRDYDLTANNTFGIKARCRRFIEFDTVDGLRDVSAMLTDADRPLLVLGGGSNLLLTKDYAGTVLHSAIHGISVNETTDGGWVEVRAGSGETWDEFVELCVSNGWYGAENLSLIPGDVGASAVQNIGAYGVEAKDIIHKVEAVDVSSGSVVTFAAEECGYGYRQSRFKNEWKGRYVITYVTYRLSKTFVPRLDYGNIRAELERRDIVVPTAEQVRRVIIDMRQAKLPDYTKEGNAGSFFMNPVVTREKYEEIVAEYGAGYVPHYATDNGHEKIPAGWLIEKCGWKGRSLGRAGVHSRQALVLVNRGGATGNDILALCEAVRSDVKARFGIEMNPEVNIV</sequence>
<dbReference type="InterPro" id="IPR011601">
    <property type="entry name" value="MurB_C"/>
</dbReference>
<dbReference type="Gene3D" id="3.30.465.10">
    <property type="match status" value="1"/>
</dbReference>
<dbReference type="InterPro" id="IPR003170">
    <property type="entry name" value="MurB"/>
</dbReference>
<dbReference type="InterPro" id="IPR006094">
    <property type="entry name" value="Oxid_FAD_bind_N"/>
</dbReference>
<feature type="active site" evidence="19">
    <location>
        <position position="165"/>
    </location>
</feature>
<dbReference type="Gene3D" id="3.90.78.10">
    <property type="entry name" value="UDP-N-acetylenolpyruvoylglucosamine reductase, C-terminal domain"/>
    <property type="match status" value="1"/>
</dbReference>
<evidence type="ECO:0000256" key="15">
    <source>
        <dbReference type="ARBA" id="ARBA00023306"/>
    </source>
</evidence>
<dbReference type="InterPro" id="IPR016169">
    <property type="entry name" value="FAD-bd_PCMH_sub2"/>
</dbReference>
<evidence type="ECO:0000256" key="5">
    <source>
        <dbReference type="ARBA" id="ARBA00012518"/>
    </source>
</evidence>